<reference evidence="2" key="1">
    <citation type="journal article" date="2020" name="Nat. Commun.">
        <title>Genome sequence of the cluster root forming white lupin.</title>
        <authorList>
            <person name="Hufnagel B."/>
            <person name="Marques A."/>
            <person name="Soriano A."/>
            <person name="Marques L."/>
            <person name="Divol F."/>
            <person name="Doumas P."/>
            <person name="Sallet E."/>
            <person name="Mancinotti D."/>
            <person name="Carrere S."/>
            <person name="Marande W."/>
            <person name="Arribat S."/>
            <person name="Keller J."/>
            <person name="Huneau C."/>
            <person name="Blein T."/>
            <person name="Aime D."/>
            <person name="Laguerre M."/>
            <person name="Taylor J."/>
            <person name="Schubert V."/>
            <person name="Nelson M."/>
            <person name="Geu-Flores F."/>
            <person name="Crespi M."/>
            <person name="Gallardo-Guerrero K."/>
            <person name="Delaux P.-M."/>
            <person name="Salse J."/>
            <person name="Berges H."/>
            <person name="Guyot R."/>
            <person name="Gouzy J."/>
            <person name="Peret B."/>
        </authorList>
    </citation>
    <scope>NUCLEOTIDE SEQUENCE [LARGE SCALE GENOMIC DNA]</scope>
    <source>
        <strain evidence="2">cv. Amiga</strain>
    </source>
</reference>
<organism evidence="1 2">
    <name type="scientific">Lupinus albus</name>
    <name type="common">White lupine</name>
    <name type="synonym">Lupinus termis</name>
    <dbReference type="NCBI Taxonomy" id="3870"/>
    <lineage>
        <taxon>Eukaryota</taxon>
        <taxon>Viridiplantae</taxon>
        <taxon>Streptophyta</taxon>
        <taxon>Embryophyta</taxon>
        <taxon>Tracheophyta</taxon>
        <taxon>Spermatophyta</taxon>
        <taxon>Magnoliopsida</taxon>
        <taxon>eudicotyledons</taxon>
        <taxon>Gunneridae</taxon>
        <taxon>Pentapetalae</taxon>
        <taxon>rosids</taxon>
        <taxon>fabids</taxon>
        <taxon>Fabales</taxon>
        <taxon>Fabaceae</taxon>
        <taxon>Papilionoideae</taxon>
        <taxon>50 kb inversion clade</taxon>
        <taxon>genistoids sensu lato</taxon>
        <taxon>core genistoids</taxon>
        <taxon>Genisteae</taxon>
        <taxon>Lupinus</taxon>
    </lineage>
</organism>
<dbReference type="AlphaFoldDB" id="A0A6A4R7Q3"/>
<comment type="caution">
    <text evidence="1">The sequence shown here is derived from an EMBL/GenBank/DDBJ whole genome shotgun (WGS) entry which is preliminary data.</text>
</comment>
<name>A0A6A4R7Q3_LUPAL</name>
<keyword evidence="2" id="KW-1185">Reference proteome</keyword>
<dbReference type="EMBL" id="WOCE01000001">
    <property type="protein sequence ID" value="KAE9621206.1"/>
    <property type="molecule type" value="Genomic_DNA"/>
</dbReference>
<gene>
    <name evidence="1" type="ORF">Lalb_Chr01g0011191</name>
</gene>
<evidence type="ECO:0000313" key="1">
    <source>
        <dbReference type="EMBL" id="KAE9621206.1"/>
    </source>
</evidence>
<sequence length="53" mass="6191">MIIFLLLFILTLLSYTKTIFAYFGFGFQILVNHQSFGLARDISMHLVFLFVET</sequence>
<evidence type="ECO:0000313" key="2">
    <source>
        <dbReference type="Proteomes" id="UP000447434"/>
    </source>
</evidence>
<protein>
    <submittedName>
        <fullName evidence="1">Uncharacterized protein</fullName>
    </submittedName>
</protein>
<proteinExistence type="predicted"/>
<accession>A0A6A4R7Q3</accession>
<dbReference type="Proteomes" id="UP000447434">
    <property type="component" value="Chromosome 1"/>
</dbReference>